<reference evidence="7" key="1">
    <citation type="journal article" date="2019" name="Int. J. Syst. Evol. Microbiol.">
        <title>The Global Catalogue of Microorganisms (GCM) 10K type strain sequencing project: providing services to taxonomists for standard genome sequencing and annotation.</title>
        <authorList>
            <consortium name="The Broad Institute Genomics Platform"/>
            <consortium name="The Broad Institute Genome Sequencing Center for Infectious Disease"/>
            <person name="Wu L."/>
            <person name="Ma J."/>
        </authorList>
    </citation>
    <scope>NUCLEOTIDE SEQUENCE [LARGE SCALE GENOMIC DNA]</scope>
    <source>
        <strain evidence="7">JCM 10977</strain>
    </source>
</reference>
<dbReference type="EMBL" id="BAAAHK010000006">
    <property type="protein sequence ID" value="GAA0937256.1"/>
    <property type="molecule type" value="Genomic_DNA"/>
</dbReference>
<gene>
    <name evidence="6" type="ORF">GCM10009554_25390</name>
</gene>
<evidence type="ECO:0000256" key="3">
    <source>
        <dbReference type="ARBA" id="ARBA00023163"/>
    </source>
</evidence>
<comment type="caution">
    <text evidence="6">The sequence shown here is derived from an EMBL/GenBank/DDBJ whole genome shotgun (WGS) entry which is preliminary data.</text>
</comment>
<dbReference type="Gene3D" id="1.10.10.60">
    <property type="entry name" value="Homeodomain-like"/>
    <property type="match status" value="1"/>
</dbReference>
<dbReference type="InterPro" id="IPR050109">
    <property type="entry name" value="HTH-type_TetR-like_transc_reg"/>
</dbReference>
<dbReference type="RefSeq" id="WP_343968318.1">
    <property type="nucleotide sequence ID" value="NZ_BAAAHK010000006.1"/>
</dbReference>
<dbReference type="Pfam" id="PF00440">
    <property type="entry name" value="TetR_N"/>
    <property type="match status" value="1"/>
</dbReference>
<evidence type="ECO:0000256" key="1">
    <source>
        <dbReference type="ARBA" id="ARBA00023015"/>
    </source>
</evidence>
<name>A0ABP4AIN9_9ACTN</name>
<dbReference type="InterPro" id="IPR001647">
    <property type="entry name" value="HTH_TetR"/>
</dbReference>
<dbReference type="PROSITE" id="PS50977">
    <property type="entry name" value="HTH_TETR_2"/>
    <property type="match status" value="1"/>
</dbReference>
<evidence type="ECO:0000313" key="7">
    <source>
        <dbReference type="Proteomes" id="UP001500542"/>
    </source>
</evidence>
<dbReference type="PRINTS" id="PR00455">
    <property type="entry name" value="HTHTETR"/>
</dbReference>
<evidence type="ECO:0000256" key="4">
    <source>
        <dbReference type="PROSITE-ProRule" id="PRU00335"/>
    </source>
</evidence>
<feature type="DNA-binding region" description="H-T-H motif" evidence="4">
    <location>
        <begin position="33"/>
        <end position="52"/>
    </location>
</feature>
<keyword evidence="3" id="KW-0804">Transcription</keyword>
<evidence type="ECO:0000256" key="2">
    <source>
        <dbReference type="ARBA" id="ARBA00023125"/>
    </source>
</evidence>
<protein>
    <submittedName>
        <fullName evidence="6">TetR/AcrR family transcriptional regulator</fullName>
    </submittedName>
</protein>
<dbReference type="Pfam" id="PF16859">
    <property type="entry name" value="TetR_C_11"/>
    <property type="match status" value="1"/>
</dbReference>
<dbReference type="Gene3D" id="1.10.357.10">
    <property type="entry name" value="Tetracycline Repressor, domain 2"/>
    <property type="match status" value="1"/>
</dbReference>
<keyword evidence="2 4" id="KW-0238">DNA-binding</keyword>
<evidence type="ECO:0000259" key="5">
    <source>
        <dbReference type="PROSITE" id="PS50977"/>
    </source>
</evidence>
<dbReference type="SUPFAM" id="SSF48498">
    <property type="entry name" value="Tetracyclin repressor-like, C-terminal domain"/>
    <property type="match status" value="1"/>
</dbReference>
<keyword evidence="7" id="KW-1185">Reference proteome</keyword>
<sequence>MTTESDPRFHRSAEAILAAARELLIGEGPAAVTHAQVAARAGVGRATVYRHWPRVDQLLAEAMATVPMPFFDAPTQPVRDWLHGELTAIARQLELHDVRAVTTTLANSALWDPGMDSRRGQFAGVLSERLAQALDDAVAAGEVRLRIAARSAAALAIGPIYYRSTIEHESVDSDFIDAAIDSLGTWRDRG</sequence>
<dbReference type="SUPFAM" id="SSF46689">
    <property type="entry name" value="Homeodomain-like"/>
    <property type="match status" value="1"/>
</dbReference>
<dbReference type="PANTHER" id="PTHR30055:SF234">
    <property type="entry name" value="HTH-TYPE TRANSCRIPTIONAL REGULATOR BETI"/>
    <property type="match status" value="1"/>
</dbReference>
<dbReference type="PANTHER" id="PTHR30055">
    <property type="entry name" value="HTH-TYPE TRANSCRIPTIONAL REGULATOR RUTR"/>
    <property type="match status" value="1"/>
</dbReference>
<dbReference type="Proteomes" id="UP001500542">
    <property type="component" value="Unassembled WGS sequence"/>
</dbReference>
<proteinExistence type="predicted"/>
<dbReference type="InterPro" id="IPR009057">
    <property type="entry name" value="Homeodomain-like_sf"/>
</dbReference>
<dbReference type="InterPro" id="IPR011075">
    <property type="entry name" value="TetR_C"/>
</dbReference>
<feature type="domain" description="HTH tetR-type" evidence="5">
    <location>
        <begin position="10"/>
        <end position="70"/>
    </location>
</feature>
<dbReference type="InterPro" id="IPR036271">
    <property type="entry name" value="Tet_transcr_reg_TetR-rel_C_sf"/>
</dbReference>
<accession>A0ABP4AIN9</accession>
<keyword evidence="1" id="KW-0805">Transcription regulation</keyword>
<evidence type="ECO:0000313" key="6">
    <source>
        <dbReference type="EMBL" id="GAA0937256.1"/>
    </source>
</evidence>
<organism evidence="6 7">
    <name type="scientific">Kribbella koreensis</name>
    <dbReference type="NCBI Taxonomy" id="57909"/>
    <lineage>
        <taxon>Bacteria</taxon>
        <taxon>Bacillati</taxon>
        <taxon>Actinomycetota</taxon>
        <taxon>Actinomycetes</taxon>
        <taxon>Propionibacteriales</taxon>
        <taxon>Kribbellaceae</taxon>
        <taxon>Kribbella</taxon>
    </lineage>
</organism>